<dbReference type="Proteomes" id="UP000694892">
    <property type="component" value="Unassembled WGS sequence"/>
</dbReference>
<dbReference type="Gene3D" id="3.40.1440.10">
    <property type="entry name" value="GIY-YIG endonuclease"/>
    <property type="match status" value="1"/>
</dbReference>
<proteinExistence type="predicted"/>
<dbReference type="InterPro" id="IPR035901">
    <property type="entry name" value="GIY-YIG_endonuc_sf"/>
</dbReference>
<keyword evidence="1" id="KW-0472">Membrane</keyword>
<name>A0A974BPV2_XENLA</name>
<keyword evidence="1" id="KW-1133">Transmembrane helix</keyword>
<protein>
    <recommendedName>
        <fullName evidence="2">GIY-YIG domain-containing protein</fullName>
    </recommendedName>
</protein>
<evidence type="ECO:0000259" key="2">
    <source>
        <dbReference type="PROSITE" id="PS50164"/>
    </source>
</evidence>
<dbReference type="PROSITE" id="PS50164">
    <property type="entry name" value="GIY_YIG"/>
    <property type="match status" value="1"/>
</dbReference>
<organism evidence="3">
    <name type="scientific">Xenopus laevis</name>
    <name type="common">African clawed frog</name>
    <dbReference type="NCBI Taxonomy" id="8355"/>
    <lineage>
        <taxon>Eukaryota</taxon>
        <taxon>Metazoa</taxon>
        <taxon>Chordata</taxon>
        <taxon>Craniata</taxon>
        <taxon>Vertebrata</taxon>
        <taxon>Euteleostomi</taxon>
        <taxon>Amphibia</taxon>
        <taxon>Batrachia</taxon>
        <taxon>Anura</taxon>
        <taxon>Pipoidea</taxon>
        <taxon>Pipidae</taxon>
        <taxon>Xenopodinae</taxon>
        <taxon>Xenopus</taxon>
        <taxon>Xenopus</taxon>
    </lineage>
</organism>
<dbReference type="PANTHER" id="PTHR21301">
    <property type="entry name" value="REVERSE TRANSCRIPTASE"/>
    <property type="match status" value="1"/>
</dbReference>
<reference evidence="3" key="1">
    <citation type="submission" date="2016-05" db="EMBL/GenBank/DDBJ databases">
        <title>WGS assembly of Xenopus laevis.</title>
        <authorList>
            <person name="Session A."/>
            <person name="Uno Y."/>
            <person name="Kwon T."/>
            <person name="Chapman J."/>
            <person name="Toyoda A."/>
            <person name="Takahashi S."/>
            <person name="Fukui A."/>
            <person name="Hikosaka A."/>
            <person name="Putnam N."/>
            <person name="Stites J."/>
            <person name="Van Heeringen S."/>
            <person name="Quigley I."/>
            <person name="Heinz S."/>
            <person name="Hellsten U."/>
            <person name="Lyons J."/>
            <person name="Suzuki A."/>
            <person name="Kondo M."/>
            <person name="Ogino H."/>
            <person name="Ochi H."/>
            <person name="Bogdanovic O."/>
            <person name="Lister R."/>
            <person name="Georgiou G."/>
            <person name="Paranjpe S."/>
            <person name="Van Kruijsbergen I."/>
            <person name="Mozaffari S."/>
            <person name="Shu S."/>
            <person name="Schmutz J."/>
            <person name="Jenkins J."/>
            <person name="Grimwood J."/>
            <person name="Carlson J."/>
            <person name="Mitros T."/>
            <person name="Simakov O."/>
            <person name="Heald R."/>
            <person name="Miller K."/>
            <person name="Haudenschild C."/>
            <person name="Kuroki Y."/>
            <person name="Tanaka T."/>
            <person name="Michiue T."/>
            <person name="Watanabe M."/>
            <person name="Kinoshita T."/>
            <person name="Ohta Y."/>
            <person name="Mawaribuchi S."/>
            <person name="Suzuki Y."/>
            <person name="Haramoto Y."/>
            <person name="Yamamoto T."/>
            <person name="Takagi C."/>
            <person name="Kitzman J."/>
            <person name="Shendure J."/>
            <person name="Nakayama T."/>
            <person name="Izutsu Y."/>
            <person name="Robert J."/>
            <person name="Dichmann D."/>
            <person name="Flajnik M."/>
            <person name="Houston D."/>
            <person name="Marcotte E."/>
            <person name="Wallingford J."/>
            <person name="Ito Y."/>
            <person name="Asashima M."/>
            <person name="Ueno N."/>
            <person name="Matsuda Y."/>
            <person name="Jan Veenstra G."/>
            <person name="Fujiyama A."/>
            <person name="Harland R."/>
            <person name="Taira M."/>
            <person name="Rokhsar D.S."/>
        </authorList>
    </citation>
    <scope>NUCLEOTIDE SEQUENCE</scope>
    <source>
        <strain evidence="3">J</strain>
        <tissue evidence="3">Blood</tissue>
    </source>
</reference>
<evidence type="ECO:0000256" key="1">
    <source>
        <dbReference type="SAM" id="Phobius"/>
    </source>
</evidence>
<gene>
    <name evidence="3" type="ORF">XELAEV_18001963mg</name>
</gene>
<dbReference type="PANTHER" id="PTHR21301:SF13">
    <property type="match status" value="1"/>
</dbReference>
<keyword evidence="1" id="KW-0812">Transmembrane</keyword>
<evidence type="ECO:0000313" key="3">
    <source>
        <dbReference type="EMBL" id="OCT56125.1"/>
    </source>
</evidence>
<dbReference type="InterPro" id="IPR000305">
    <property type="entry name" value="GIY-YIG_endonuc"/>
</dbReference>
<accession>A0A974BPV2</accession>
<dbReference type="CDD" id="cd10442">
    <property type="entry name" value="GIY-YIG_PLEs"/>
    <property type="match status" value="1"/>
</dbReference>
<feature type="transmembrane region" description="Helical" evidence="1">
    <location>
        <begin position="20"/>
        <end position="42"/>
    </location>
</feature>
<dbReference type="EMBL" id="KV467424">
    <property type="protein sequence ID" value="OCT56125.1"/>
    <property type="molecule type" value="Genomic_DNA"/>
</dbReference>
<feature type="domain" description="GIY-YIG" evidence="2">
    <location>
        <begin position="26"/>
        <end position="125"/>
    </location>
</feature>
<sequence>MKPSKTFRGRLDRRTFNINFYANCGTCNIVYLITCNCGLQYVGKTIRPLRKRVSEHLGSVTRGDCSSAVSKHLIEIHDSKICITVQVIDRVVADIRKGDIDNSLLRKEAYWIHRLNTVTPHGLNREWELTCFIDR</sequence>
<dbReference type="SUPFAM" id="SSF82771">
    <property type="entry name" value="GIY-YIG endonuclease"/>
    <property type="match status" value="1"/>
</dbReference>
<dbReference type="AlphaFoldDB" id="A0A974BPV2"/>